<evidence type="ECO:0000256" key="1">
    <source>
        <dbReference type="SAM" id="Phobius"/>
    </source>
</evidence>
<accession>A0ABD3NKZ3</accession>
<keyword evidence="1" id="KW-1133">Transmembrane helix</keyword>
<keyword evidence="1" id="KW-0472">Membrane</keyword>
<keyword evidence="1" id="KW-0812">Transmembrane</keyword>
<comment type="caution">
    <text evidence="2">The sequence shown here is derived from an EMBL/GenBank/DDBJ whole genome shotgun (WGS) entry which is preliminary data.</text>
</comment>
<evidence type="ECO:0000313" key="3">
    <source>
        <dbReference type="Proteomes" id="UP001516023"/>
    </source>
</evidence>
<feature type="transmembrane region" description="Helical" evidence="1">
    <location>
        <begin position="12"/>
        <end position="31"/>
    </location>
</feature>
<organism evidence="2 3">
    <name type="scientific">Cyclotella cryptica</name>
    <dbReference type="NCBI Taxonomy" id="29204"/>
    <lineage>
        <taxon>Eukaryota</taxon>
        <taxon>Sar</taxon>
        <taxon>Stramenopiles</taxon>
        <taxon>Ochrophyta</taxon>
        <taxon>Bacillariophyta</taxon>
        <taxon>Coscinodiscophyceae</taxon>
        <taxon>Thalassiosirophycidae</taxon>
        <taxon>Stephanodiscales</taxon>
        <taxon>Stephanodiscaceae</taxon>
        <taxon>Cyclotella</taxon>
    </lineage>
</organism>
<feature type="transmembrane region" description="Helical" evidence="1">
    <location>
        <begin position="51"/>
        <end position="71"/>
    </location>
</feature>
<reference evidence="2 3" key="1">
    <citation type="journal article" date="2020" name="G3 (Bethesda)">
        <title>Improved Reference Genome for Cyclotella cryptica CCMP332, a Model for Cell Wall Morphogenesis, Salinity Adaptation, and Lipid Production in Diatoms (Bacillariophyta).</title>
        <authorList>
            <person name="Roberts W.R."/>
            <person name="Downey K.M."/>
            <person name="Ruck E.C."/>
            <person name="Traller J.C."/>
            <person name="Alverson A.J."/>
        </authorList>
    </citation>
    <scope>NUCLEOTIDE SEQUENCE [LARGE SCALE GENOMIC DNA]</scope>
    <source>
        <strain evidence="2 3">CCMP332</strain>
    </source>
</reference>
<feature type="transmembrane region" description="Helical" evidence="1">
    <location>
        <begin position="77"/>
        <end position="100"/>
    </location>
</feature>
<protein>
    <submittedName>
        <fullName evidence="2">Uncharacterized protein</fullName>
    </submittedName>
</protein>
<dbReference type="Proteomes" id="UP001516023">
    <property type="component" value="Unassembled WGS sequence"/>
</dbReference>
<dbReference type="EMBL" id="JABMIG020000488">
    <property type="protein sequence ID" value="KAL3776524.1"/>
    <property type="molecule type" value="Genomic_DNA"/>
</dbReference>
<gene>
    <name evidence="2" type="ORF">HJC23_009721</name>
</gene>
<proteinExistence type="predicted"/>
<name>A0ABD3NKZ3_9STRA</name>
<keyword evidence="3" id="KW-1185">Reference proteome</keyword>
<dbReference type="AlphaFoldDB" id="A0ABD3NKZ3"/>
<evidence type="ECO:0000313" key="2">
    <source>
        <dbReference type="EMBL" id="KAL3776524.1"/>
    </source>
</evidence>
<feature type="transmembrane region" description="Helical" evidence="1">
    <location>
        <begin position="161"/>
        <end position="181"/>
    </location>
</feature>
<sequence>MGVEMLNTTPFRMLWIVCVGNVSFASCWMGLIGREVARLFDSCPVPMGTWYFWPIYGTFMTVACAMGYMSFKRPACDIFIAGITQFPTTFYCLGALLVGVRNNRLRKSGRVLGNGNLTDVINDSQKSHPMDNVILRYRIMYCVGFIGNAPLLPMYSMLVQYSGMSLAGINTLLHAWLMVMWRMQGISLLHSCCVVGNWEKSKLLGGKKD</sequence>